<reference evidence="2" key="2">
    <citation type="journal article" date="2021" name="Microbiome">
        <title>Successional dynamics and alternative stable states in a saline activated sludge microbial community over 9 years.</title>
        <authorList>
            <person name="Wang Y."/>
            <person name="Ye J."/>
            <person name="Ju F."/>
            <person name="Liu L."/>
            <person name="Boyd J.A."/>
            <person name="Deng Y."/>
            <person name="Parks D.H."/>
            <person name="Jiang X."/>
            <person name="Yin X."/>
            <person name="Woodcroft B.J."/>
            <person name="Tyson G.W."/>
            <person name="Hugenholtz P."/>
            <person name="Polz M.F."/>
            <person name="Zhang T."/>
        </authorList>
    </citation>
    <scope>NUCLEOTIDE SEQUENCE</scope>
    <source>
        <strain evidence="2">HKST-UBA02</strain>
    </source>
</reference>
<comment type="caution">
    <text evidence="2">The sequence shown here is derived from an EMBL/GenBank/DDBJ whole genome shotgun (WGS) entry which is preliminary data.</text>
</comment>
<dbReference type="EMBL" id="JAGQHS010000041">
    <property type="protein sequence ID" value="MCA9756085.1"/>
    <property type="molecule type" value="Genomic_DNA"/>
</dbReference>
<gene>
    <name evidence="2" type="ORF">KDA27_09805</name>
</gene>
<name>A0A956NBB7_UNCEI</name>
<evidence type="ECO:0000313" key="2">
    <source>
        <dbReference type="EMBL" id="MCA9756085.1"/>
    </source>
</evidence>
<sequence length="484" mass="54762">MTSQAFEAHPFLDPEISVNRPDILRYLYNQYLDVIRSRDKYNGFLNTLLHPAGEERLLEANLATSAYYMNEAMHYIQSLLDMVPVGPRETVEPMSQVLDCSDFQELLTLIFNATDPRLAYEARRKLYLTKLFFDVDHSWEVQRGAEHKDHVEAVLEQDLFAHVSERRTVEMCYALGNDGETIVLGADQIQPGQECWAFDLQQVEMLRDGRPVRLNVYYYSCRFKREVVPYQYRKGRELYHFAESELFPAMERRRSASIVSKMLRKGESDPRWIRDLIGVMFIVENLSELEDLKELLFDRFGGHFRVKNVVDTQLNPEDRLRLNPQSGIGYKVYKAEMDILYNSRRHPQPQPYLFTAEIQLYTLENYLRTLHSAHYANHQALKRRQFLEGLVPVLFPAQIYGDEAVRRLVEAAAPVPTVGRNGNGSGNGNGGVGGNGSNARGGSAGVGNGRGAGGSGHGASDNGHSESESGTHSSPEPTDAKGSH</sequence>
<organism evidence="2 3">
    <name type="scientific">Eiseniibacteriota bacterium</name>
    <dbReference type="NCBI Taxonomy" id="2212470"/>
    <lineage>
        <taxon>Bacteria</taxon>
        <taxon>Candidatus Eiseniibacteriota</taxon>
    </lineage>
</organism>
<dbReference type="AlphaFoldDB" id="A0A956NBB7"/>
<evidence type="ECO:0000313" key="3">
    <source>
        <dbReference type="Proteomes" id="UP000739538"/>
    </source>
</evidence>
<accession>A0A956NBB7</accession>
<feature type="compositionally biased region" description="Gly residues" evidence="1">
    <location>
        <begin position="442"/>
        <end position="457"/>
    </location>
</feature>
<reference evidence="2" key="1">
    <citation type="submission" date="2020-04" db="EMBL/GenBank/DDBJ databases">
        <authorList>
            <person name="Zhang T."/>
        </authorList>
    </citation>
    <scope>NUCLEOTIDE SEQUENCE</scope>
    <source>
        <strain evidence="2">HKST-UBA02</strain>
    </source>
</reference>
<feature type="region of interest" description="Disordered" evidence="1">
    <location>
        <begin position="416"/>
        <end position="484"/>
    </location>
</feature>
<evidence type="ECO:0000256" key="1">
    <source>
        <dbReference type="SAM" id="MobiDB-lite"/>
    </source>
</evidence>
<proteinExistence type="predicted"/>
<dbReference type="Proteomes" id="UP000739538">
    <property type="component" value="Unassembled WGS sequence"/>
</dbReference>
<protein>
    <submittedName>
        <fullName evidence="2">Uncharacterized protein</fullName>
    </submittedName>
</protein>
<feature type="compositionally biased region" description="Gly residues" evidence="1">
    <location>
        <begin position="421"/>
        <end position="436"/>
    </location>
</feature>